<dbReference type="AlphaFoldDB" id="A0A9X0R0X2"/>
<dbReference type="Proteomes" id="UP000600101">
    <property type="component" value="Unassembled WGS sequence"/>
</dbReference>
<name>A0A9X0R0X2_9PROT</name>
<dbReference type="InterPro" id="IPR029044">
    <property type="entry name" value="Nucleotide-diphossugar_trans"/>
</dbReference>
<dbReference type="PANTHER" id="PTHR43179:SF7">
    <property type="entry name" value="RHAMNOSYLTRANSFERASE WBBL"/>
    <property type="match status" value="1"/>
</dbReference>
<dbReference type="SUPFAM" id="SSF53448">
    <property type="entry name" value="Nucleotide-diphospho-sugar transferases"/>
    <property type="match status" value="1"/>
</dbReference>
<feature type="domain" description="Glycosyltransferase 2-like" evidence="1">
    <location>
        <begin position="442"/>
        <end position="559"/>
    </location>
</feature>
<sequence length="712" mass="75551">MIGVRGGAGGLPPGLDTAAASFELAGEPLRSSISWQAFPTPDSGPGTALWLLLARTQSGLEPGGILLLRAPNGAAALHLLPVPDMAALTGATAPGLVLAILRFVATKALGVMRAAEDQALATACHGFANTTLASSQTALPVALCGHDSILWSLPTGVGVDPGVHFVLGRHRIRRTAIGASNFILPDRGMAGGFLLPPMGPGPIHLAPADARLPGLPELGRRKDPQSQALHRAALAEINRRAGAEPGFRRLLRDQAMLAPVQPFRQLADPEHPFGASLDMAVQDHAGGLFLRGWLRDPLGMVTGMTLLGGRGERPLDLTATARFPRADLLKTFADSPHGGATAKPGFAAHLPDAAPRPVAQWSLRLELSTGEQVVLTAPPGLLHPQAARDRILGAIAPAHVTQEILARCIAPPVARLHGQVMASRGTPDVLHIGTPPAQPFASIVVPLYRNLRFLRHQLGAFARDPALRGAELIYVLDSPEQRDEVEHLLRGMQGLYRLPLTLVVQPTNYGYGAACNAGAEQARAPVLLLFNSDVVPADRGWLQPLLAALATDPGLGAVGPKLLFEDGSLQHAGLFFERGPGGEWFNNHYHKGFPRHWPAAQQPRPVPGITGAAFCVRTAAFRAVGGLTLDYVIGDYEDSDLCLKLRAAGHGIGYVPASELYHFERQSIRDHVGYARTLASNYNRMLHHGRWDAAIEALMAGMPRPSSAFGEG</sequence>
<dbReference type="RefSeq" id="WP_186772254.1">
    <property type="nucleotide sequence ID" value="NZ_JACOMF010000029.1"/>
</dbReference>
<organism evidence="2 3">
    <name type="scientific">Siccirubricoccus deserti</name>
    <dbReference type="NCBI Taxonomy" id="2013562"/>
    <lineage>
        <taxon>Bacteria</taxon>
        <taxon>Pseudomonadati</taxon>
        <taxon>Pseudomonadota</taxon>
        <taxon>Alphaproteobacteria</taxon>
        <taxon>Acetobacterales</taxon>
        <taxon>Roseomonadaceae</taxon>
        <taxon>Siccirubricoccus</taxon>
    </lineage>
</organism>
<dbReference type="PANTHER" id="PTHR43179">
    <property type="entry name" value="RHAMNOSYLTRANSFERASE WBBL"/>
    <property type="match status" value="1"/>
</dbReference>
<evidence type="ECO:0000313" key="3">
    <source>
        <dbReference type="Proteomes" id="UP000600101"/>
    </source>
</evidence>
<keyword evidence="3" id="KW-1185">Reference proteome</keyword>
<evidence type="ECO:0000259" key="1">
    <source>
        <dbReference type="Pfam" id="PF00535"/>
    </source>
</evidence>
<accession>A0A9X0R0X2</accession>
<comment type="caution">
    <text evidence="2">The sequence shown here is derived from an EMBL/GenBank/DDBJ whole genome shotgun (WGS) entry which is preliminary data.</text>
</comment>
<reference evidence="2" key="1">
    <citation type="submission" date="2020-08" db="EMBL/GenBank/DDBJ databases">
        <authorList>
            <person name="Hu Y."/>
            <person name="Nguyen S.V."/>
            <person name="Li F."/>
            <person name="Fanning S."/>
        </authorList>
    </citation>
    <scope>NUCLEOTIDE SEQUENCE</scope>
    <source>
        <strain evidence="2">SYSU D8009</strain>
    </source>
</reference>
<dbReference type="Pfam" id="PF00535">
    <property type="entry name" value="Glycos_transf_2"/>
    <property type="match status" value="1"/>
</dbReference>
<dbReference type="InterPro" id="IPR001173">
    <property type="entry name" value="Glyco_trans_2-like"/>
</dbReference>
<dbReference type="Gene3D" id="3.90.550.10">
    <property type="entry name" value="Spore Coat Polysaccharide Biosynthesis Protein SpsA, Chain A"/>
    <property type="match status" value="1"/>
</dbReference>
<dbReference type="EMBL" id="JACOMF010000029">
    <property type="protein sequence ID" value="MBC4017495.1"/>
    <property type="molecule type" value="Genomic_DNA"/>
</dbReference>
<gene>
    <name evidence="2" type="ORF">H7965_19485</name>
</gene>
<evidence type="ECO:0000313" key="2">
    <source>
        <dbReference type="EMBL" id="MBC4017495.1"/>
    </source>
</evidence>
<proteinExistence type="predicted"/>
<protein>
    <submittedName>
        <fullName evidence="2">Glycosyltransferase</fullName>
    </submittedName>
</protein>